<dbReference type="SUPFAM" id="SSF81631">
    <property type="entry name" value="PAP/OAS1 substrate-binding domain"/>
    <property type="match status" value="1"/>
</dbReference>
<reference evidence="3 4" key="1">
    <citation type="submission" date="2024-02" db="EMBL/GenBank/DDBJ databases">
        <authorList>
            <person name="Vignale AGUSTIN F."/>
            <person name="Sosa J E."/>
            <person name="Modenutti C."/>
        </authorList>
    </citation>
    <scope>NUCLEOTIDE SEQUENCE [LARGE SCALE GENOMIC DNA]</scope>
</reference>
<dbReference type="PANTHER" id="PTHR45979:SF2">
    <property type="entry name" value="PAP_OAS1 SUBSTRATE-BINDING DOMAIN SUPERFAMILY"/>
    <property type="match status" value="1"/>
</dbReference>
<gene>
    <name evidence="3" type="ORF">ILEXP_LOCUS22062</name>
</gene>
<keyword evidence="4" id="KW-1185">Reference proteome</keyword>
<name>A0ABC8SA72_9AQUA</name>
<dbReference type="InterPro" id="IPR058921">
    <property type="entry name" value="PAP/OAS1-rel"/>
</dbReference>
<evidence type="ECO:0000313" key="4">
    <source>
        <dbReference type="Proteomes" id="UP001642360"/>
    </source>
</evidence>
<feature type="region of interest" description="Disordered" evidence="1">
    <location>
        <begin position="11"/>
        <end position="32"/>
    </location>
</feature>
<feature type="domain" description="PAP/OAS1 substrate-binding-related" evidence="2">
    <location>
        <begin position="275"/>
        <end position="467"/>
    </location>
</feature>
<dbReference type="EMBL" id="CAUOFW020002447">
    <property type="protein sequence ID" value="CAK9153767.1"/>
    <property type="molecule type" value="Genomic_DNA"/>
</dbReference>
<dbReference type="AlphaFoldDB" id="A0ABC8SA72"/>
<dbReference type="SUPFAM" id="SSF81301">
    <property type="entry name" value="Nucleotidyltransferase"/>
    <property type="match status" value="1"/>
</dbReference>
<evidence type="ECO:0000259" key="2">
    <source>
        <dbReference type="Pfam" id="PF26180"/>
    </source>
</evidence>
<sequence length="994" mass="108787">MCTLMGDLREPTGDWPVPAPSTSTSTNPSPWSIRPERWATAEKATQNIICKVQPTAVSEERRREVIAYVQRLIRGRLGCEVKLNLMVGDSLSCCGQDIACRRVMKMPRVECVQGKVGWMELNLLANAYDSGLDSAVLLDYMVESGAVFPYGSVPLKTYLPDGDIDLTAFGVASVEDAMAHDMVSILEGEDQSCAAEFVVKDVQLIRAESTVQPTAWSRVSVILCLTSGCMWWLDIIVAVVKLVKCIVQNIVVDISFNQIGGLCALCFLEQVDCLIRKDHLFKRSVILIKAWCYYESRILGAHHGLISTYALETLVLYIFHLFHSTLNGPLAVLYRFLDYFSKFDWDNYCISLIGPVRLSSLPEIVAEAPENGGSDLLLSNDFLRFCVETFSVPLKGVDINSRTFLPKHLNIVDPLKQSNNLGRSVSKGNFFRIRSAFTYGARKLGQILLQPEENIDVELLKFFSNTLDRHGSGPRPDVQDSVPIFNHSRFEPAFSVSETKPCQEYKVISKCIDRSGDFKFNPDGLTQDTVNNIEASGTETTFSKMADGHQRGYVEVCHSTKPSEADSSSKRSVLLGFRWDSKDLSTTKIHGLRISNDSAEVSPLNVEVSASSVGIAHHAPHLYFSNSRLGNGDIRHGISDSQQSEHYENEVSSGLLQAPDGGGIIIGHVQHKNLLVGDQEVPTPVGSKDDPSVPKPVAFPQDLHHVNWDCASESNAGNSESLKLSDLSGDYDSQLNYLRYGRLYYEYALSVPALPMPPPPPPPLAQFQFKNSWDAIQHSSQFNGNGVSHGSANGVLPSPAFYPMNPVLVPGGTFGLEEMPKPRGTGTYFPNMSRSPQGYRPSTVKGRNQAPVKSPRKNGWGVTPIEANMLDGSSREQSQSAVAVDHVGGKPGSSDIHQCGSPRGKVHPHANGSVLQSGGVVDFGSVGHALLGAPLLENSRQPRTVSLLPQASSQGLPSPGTQKPKILLPLDQDRVTVQSSYHLKDDDDFPPLSV</sequence>
<feature type="compositionally biased region" description="Low complexity" evidence="1">
    <location>
        <begin position="20"/>
        <end position="32"/>
    </location>
</feature>
<proteinExistence type="predicted"/>
<accession>A0ABC8SA72</accession>
<dbReference type="InterPro" id="IPR058920">
    <property type="entry name" value="PAP-OAS1-bd-rel"/>
</dbReference>
<organism evidence="3 4">
    <name type="scientific">Ilex paraguariensis</name>
    <name type="common">yerba mate</name>
    <dbReference type="NCBI Taxonomy" id="185542"/>
    <lineage>
        <taxon>Eukaryota</taxon>
        <taxon>Viridiplantae</taxon>
        <taxon>Streptophyta</taxon>
        <taxon>Embryophyta</taxon>
        <taxon>Tracheophyta</taxon>
        <taxon>Spermatophyta</taxon>
        <taxon>Magnoliopsida</taxon>
        <taxon>eudicotyledons</taxon>
        <taxon>Gunneridae</taxon>
        <taxon>Pentapetalae</taxon>
        <taxon>asterids</taxon>
        <taxon>campanulids</taxon>
        <taxon>Aquifoliales</taxon>
        <taxon>Aquifoliaceae</taxon>
        <taxon>Ilex</taxon>
    </lineage>
</organism>
<feature type="region of interest" description="Disordered" evidence="1">
    <location>
        <begin position="826"/>
        <end position="863"/>
    </location>
</feature>
<evidence type="ECO:0000256" key="1">
    <source>
        <dbReference type="SAM" id="MobiDB-lite"/>
    </source>
</evidence>
<comment type="caution">
    <text evidence="3">The sequence shown here is derived from an EMBL/GenBank/DDBJ whole genome shotgun (WGS) entry which is preliminary data.</text>
</comment>
<dbReference type="InterPro" id="IPR043519">
    <property type="entry name" value="NT_sf"/>
</dbReference>
<dbReference type="PANTHER" id="PTHR45979">
    <property type="entry name" value="PAP/OAS1 SUBSTRATE-BINDING DOMAIN SUPERFAMILY"/>
    <property type="match status" value="1"/>
</dbReference>
<dbReference type="Proteomes" id="UP001642360">
    <property type="component" value="Unassembled WGS sequence"/>
</dbReference>
<feature type="region of interest" description="Disordered" evidence="1">
    <location>
        <begin position="886"/>
        <end position="906"/>
    </location>
</feature>
<dbReference type="Gene3D" id="1.10.1410.10">
    <property type="match status" value="1"/>
</dbReference>
<dbReference type="Pfam" id="PF26180">
    <property type="entry name" value="PAP-OAS1"/>
    <property type="match status" value="1"/>
</dbReference>
<evidence type="ECO:0000313" key="3">
    <source>
        <dbReference type="EMBL" id="CAK9153767.1"/>
    </source>
</evidence>
<dbReference type="Gene3D" id="3.30.460.10">
    <property type="entry name" value="Beta Polymerase, domain 2"/>
    <property type="match status" value="1"/>
</dbReference>
<protein>
    <recommendedName>
        <fullName evidence="2">PAP/OAS1 substrate-binding-related domain-containing protein</fullName>
    </recommendedName>
</protein>